<comment type="subcellular location">
    <subcellularLocation>
        <location evidence="1">Cell membrane</location>
        <topology evidence="1">Multi-pass membrane protein</topology>
    </subcellularLocation>
</comment>
<dbReference type="Pfam" id="PF07681">
    <property type="entry name" value="DoxX"/>
    <property type="match status" value="1"/>
</dbReference>
<evidence type="ECO:0000256" key="4">
    <source>
        <dbReference type="ARBA" id="ARBA00022692"/>
    </source>
</evidence>
<proteinExistence type="inferred from homology"/>
<evidence type="ECO:0000256" key="5">
    <source>
        <dbReference type="ARBA" id="ARBA00022989"/>
    </source>
</evidence>
<organism evidence="8 9">
    <name type="scientific">Thiothrix eikelboomii</name>
    <dbReference type="NCBI Taxonomy" id="92487"/>
    <lineage>
        <taxon>Bacteria</taxon>
        <taxon>Pseudomonadati</taxon>
        <taxon>Pseudomonadota</taxon>
        <taxon>Gammaproteobacteria</taxon>
        <taxon>Thiotrichales</taxon>
        <taxon>Thiotrichaceae</taxon>
        <taxon>Thiothrix</taxon>
    </lineage>
</organism>
<keyword evidence="9" id="KW-1185">Reference proteome</keyword>
<dbReference type="EMBL" id="FUYB01000008">
    <property type="protein sequence ID" value="SKA79358.1"/>
    <property type="molecule type" value="Genomic_DNA"/>
</dbReference>
<dbReference type="Proteomes" id="UP000190460">
    <property type="component" value="Unassembled WGS sequence"/>
</dbReference>
<keyword evidence="4 7" id="KW-0812">Transmembrane</keyword>
<accession>A0A1T4WR69</accession>
<dbReference type="PANTHER" id="PTHR33452:SF4">
    <property type="entry name" value="BLL4328 PROTEIN"/>
    <property type="match status" value="1"/>
</dbReference>
<dbReference type="RefSeq" id="WP_143594321.1">
    <property type="nucleotide sequence ID" value="NZ_FUYB01000008.1"/>
</dbReference>
<dbReference type="STRING" id="92487.SAMN02745130_01976"/>
<dbReference type="InterPro" id="IPR051907">
    <property type="entry name" value="DoxX-like_oxidoreductase"/>
</dbReference>
<evidence type="ECO:0000256" key="7">
    <source>
        <dbReference type="SAM" id="Phobius"/>
    </source>
</evidence>
<comment type="similarity">
    <text evidence="2">Belongs to the DoxX family.</text>
</comment>
<keyword evidence="5 7" id="KW-1133">Transmembrane helix</keyword>
<evidence type="ECO:0000313" key="8">
    <source>
        <dbReference type="EMBL" id="SKA79358.1"/>
    </source>
</evidence>
<reference evidence="8 9" key="1">
    <citation type="submission" date="2017-02" db="EMBL/GenBank/DDBJ databases">
        <authorList>
            <person name="Peterson S.W."/>
        </authorList>
    </citation>
    <scope>NUCLEOTIDE SEQUENCE [LARGE SCALE GENOMIC DNA]</scope>
    <source>
        <strain evidence="8 9">ATCC 49788</strain>
    </source>
</reference>
<evidence type="ECO:0000313" key="9">
    <source>
        <dbReference type="Proteomes" id="UP000190460"/>
    </source>
</evidence>
<feature type="transmembrane region" description="Helical" evidence="7">
    <location>
        <begin position="51"/>
        <end position="72"/>
    </location>
</feature>
<evidence type="ECO:0000256" key="6">
    <source>
        <dbReference type="ARBA" id="ARBA00023136"/>
    </source>
</evidence>
<evidence type="ECO:0000256" key="1">
    <source>
        <dbReference type="ARBA" id="ARBA00004651"/>
    </source>
</evidence>
<keyword evidence="3" id="KW-1003">Cell membrane</keyword>
<dbReference type="InterPro" id="IPR032808">
    <property type="entry name" value="DoxX"/>
</dbReference>
<sequence>MDITTTVNRFQPYVLGLLRIVVGYLFVIHGTTKLFQIPAIEMFANVPIGSIFWIAGLLELVLGILLILGLFTRLAAFLASGEMAFAYFIGHVSQAPSTVFMPILNSGELAVTWCFVFLYLAVAGAGAFALDHRLAARKVH</sequence>
<feature type="transmembrane region" description="Helical" evidence="7">
    <location>
        <begin position="12"/>
        <end position="31"/>
    </location>
</feature>
<evidence type="ECO:0000256" key="3">
    <source>
        <dbReference type="ARBA" id="ARBA00022475"/>
    </source>
</evidence>
<protein>
    <submittedName>
        <fullName evidence="8">Putative oxidoreductase</fullName>
    </submittedName>
</protein>
<feature type="transmembrane region" description="Helical" evidence="7">
    <location>
        <begin position="110"/>
        <end position="130"/>
    </location>
</feature>
<dbReference type="AlphaFoldDB" id="A0A1T4WR69"/>
<dbReference type="OrthoDB" id="346004at2"/>
<dbReference type="PANTHER" id="PTHR33452">
    <property type="entry name" value="OXIDOREDUCTASE CATD-RELATED"/>
    <property type="match status" value="1"/>
</dbReference>
<name>A0A1T4WR69_9GAMM</name>
<dbReference type="GO" id="GO:0005886">
    <property type="term" value="C:plasma membrane"/>
    <property type="evidence" value="ECO:0007669"/>
    <property type="project" value="UniProtKB-SubCell"/>
</dbReference>
<gene>
    <name evidence="8" type="ORF">SAMN02745130_01976</name>
</gene>
<keyword evidence="6 7" id="KW-0472">Membrane</keyword>
<evidence type="ECO:0000256" key="2">
    <source>
        <dbReference type="ARBA" id="ARBA00006679"/>
    </source>
</evidence>